<comment type="similarity">
    <text evidence="6">Belongs to the major facilitator superfamily. Phosphate:H(+) symporter (TC 2.A.1.9) family.</text>
</comment>
<evidence type="ECO:0000313" key="10">
    <source>
        <dbReference type="Proteomes" id="UP000826271"/>
    </source>
</evidence>
<dbReference type="InterPro" id="IPR044777">
    <property type="entry name" value="SLC17A9-like"/>
</dbReference>
<feature type="transmembrane region" description="Helical" evidence="7">
    <location>
        <begin position="358"/>
        <end position="378"/>
    </location>
</feature>
<comment type="caution">
    <text evidence="9">The sequence shown here is derived from an EMBL/GenBank/DDBJ whole genome shotgun (WGS) entry which is preliminary data.</text>
</comment>
<dbReference type="Proteomes" id="UP000826271">
    <property type="component" value="Unassembled WGS sequence"/>
</dbReference>
<dbReference type="GO" id="GO:0016020">
    <property type="term" value="C:membrane"/>
    <property type="evidence" value="ECO:0007669"/>
    <property type="project" value="UniProtKB-SubCell"/>
</dbReference>
<feature type="transmembrane region" description="Helical" evidence="7">
    <location>
        <begin position="291"/>
        <end position="311"/>
    </location>
</feature>
<feature type="transmembrane region" description="Helical" evidence="7">
    <location>
        <begin position="263"/>
        <end position="285"/>
    </location>
</feature>
<protein>
    <recommendedName>
        <fullName evidence="8">Major facilitator superfamily (MFS) profile domain-containing protein</fullName>
    </recommendedName>
</protein>
<keyword evidence="3 7" id="KW-1133">Transmembrane helix</keyword>
<dbReference type="Gene3D" id="1.20.1250.20">
    <property type="entry name" value="MFS general substrate transporter like domains"/>
    <property type="match status" value="2"/>
</dbReference>
<comment type="similarity">
    <text evidence="5">Belongs to the major facilitator superfamily. Sodium/anion cotransporter (TC 2.A.1.14) family.</text>
</comment>
<dbReference type="AlphaFoldDB" id="A0AAV6WZD2"/>
<comment type="subcellular location">
    <subcellularLocation>
        <location evidence="1">Membrane</location>
        <topology evidence="1">Multi-pass membrane protein</topology>
    </subcellularLocation>
</comment>
<feature type="transmembrane region" description="Helical" evidence="7">
    <location>
        <begin position="228"/>
        <end position="251"/>
    </location>
</feature>
<evidence type="ECO:0000256" key="1">
    <source>
        <dbReference type="ARBA" id="ARBA00004141"/>
    </source>
</evidence>
<evidence type="ECO:0000256" key="5">
    <source>
        <dbReference type="ARBA" id="ARBA00024362"/>
    </source>
</evidence>
<feature type="transmembrane region" description="Helical" evidence="7">
    <location>
        <begin position="398"/>
        <end position="419"/>
    </location>
</feature>
<feature type="transmembrane region" description="Helical" evidence="7">
    <location>
        <begin position="518"/>
        <end position="539"/>
    </location>
</feature>
<feature type="transmembrane region" description="Helical" evidence="7">
    <location>
        <begin position="203"/>
        <end position="222"/>
    </location>
</feature>
<gene>
    <name evidence="9" type="ORF">BUALT_Bualt11G0126900</name>
</gene>
<dbReference type="PANTHER" id="PTHR11662:SF399">
    <property type="entry name" value="FI19708P1-RELATED"/>
    <property type="match status" value="1"/>
</dbReference>
<dbReference type="InterPro" id="IPR011701">
    <property type="entry name" value="MFS"/>
</dbReference>
<dbReference type="SUPFAM" id="SSF103473">
    <property type="entry name" value="MFS general substrate transporter"/>
    <property type="match status" value="1"/>
</dbReference>
<keyword evidence="10" id="KW-1185">Reference proteome</keyword>
<organism evidence="9 10">
    <name type="scientific">Buddleja alternifolia</name>
    <dbReference type="NCBI Taxonomy" id="168488"/>
    <lineage>
        <taxon>Eukaryota</taxon>
        <taxon>Viridiplantae</taxon>
        <taxon>Streptophyta</taxon>
        <taxon>Embryophyta</taxon>
        <taxon>Tracheophyta</taxon>
        <taxon>Spermatophyta</taxon>
        <taxon>Magnoliopsida</taxon>
        <taxon>eudicotyledons</taxon>
        <taxon>Gunneridae</taxon>
        <taxon>Pentapetalae</taxon>
        <taxon>asterids</taxon>
        <taxon>lamiids</taxon>
        <taxon>Lamiales</taxon>
        <taxon>Scrophulariaceae</taxon>
        <taxon>Buddlejeae</taxon>
        <taxon>Buddleja</taxon>
    </lineage>
</organism>
<dbReference type="InterPro" id="IPR036259">
    <property type="entry name" value="MFS_trans_sf"/>
</dbReference>
<evidence type="ECO:0000313" key="9">
    <source>
        <dbReference type="EMBL" id="KAG8374390.1"/>
    </source>
</evidence>
<dbReference type="CDD" id="cd17380">
    <property type="entry name" value="MFS_SLC17A9_like"/>
    <property type="match status" value="1"/>
</dbReference>
<evidence type="ECO:0000256" key="4">
    <source>
        <dbReference type="ARBA" id="ARBA00023136"/>
    </source>
</evidence>
<feature type="transmembrane region" description="Helical" evidence="7">
    <location>
        <begin position="488"/>
        <end position="512"/>
    </location>
</feature>
<dbReference type="InterPro" id="IPR050382">
    <property type="entry name" value="MFS_Na/Anion_cotransporter"/>
</dbReference>
<dbReference type="FunFam" id="1.20.1250.20:FF:000142">
    <property type="entry name" value="probable anion transporter 3, chloroplastic"/>
    <property type="match status" value="1"/>
</dbReference>
<name>A0AAV6WZD2_9LAMI</name>
<feature type="transmembrane region" description="Helical" evidence="7">
    <location>
        <begin position="431"/>
        <end position="450"/>
    </location>
</feature>
<proteinExistence type="inferred from homology"/>
<keyword evidence="2 7" id="KW-0812">Transmembrane</keyword>
<feature type="domain" description="Major facilitator superfamily (MFS) profile" evidence="8">
    <location>
        <begin position="107"/>
        <end position="543"/>
    </location>
</feature>
<evidence type="ECO:0000259" key="8">
    <source>
        <dbReference type="PROSITE" id="PS50850"/>
    </source>
</evidence>
<dbReference type="GO" id="GO:0009536">
    <property type="term" value="C:plastid"/>
    <property type="evidence" value="ECO:0007669"/>
    <property type="project" value="TreeGrafter"/>
</dbReference>
<evidence type="ECO:0000256" key="7">
    <source>
        <dbReference type="SAM" id="Phobius"/>
    </source>
</evidence>
<sequence>MACITPSKLRLNSYNTPNNSRQPISHLGSISFGKSRPFFTPRVQKEWLRFSSGGGQKLSDIWIIDNEEKKRRRGYGVVRCTAEGLERGVFVGRREGGGVMAAERWKVVALVAAVMCLCNADRVVMSVAVVPLAAKHHYLGVLERNPLLRVFSFFEDHDDIRDMTNDSIAPDTINHILSSFLWGYMFSSVIGGALVDKYGGKRVIAWGAALWSLATLLTPWAANHSTTSLLAVRAFFGLAEGVALPSMNNLLSRWFPTDERATAVGISMGGFQIGNVVGLVLAPLLMSSIGFSGPFVLFTSLGFLWLITWTYKVTNDPQESSCISKSELRLIQAGKSDSHVIKGKLPSLTLLFSKLPTWAIIFANITNNWGYFVLLSWMPVYFKTVFDVNLKQAAWFSAVPWGTMAISGYVAGAASDYLIKSGYSITSARKIMQSIGFIGPGVALLCLNYAKTPAVAAIFLTTALSLSSFSQAGFLLNMQDIAPQYAGFLHGISNSAGTLAAIVSTIGTGFFVEWLGSFQAFLTLTSCLYFATAIFWNLYATGERVF</sequence>
<feature type="transmembrane region" description="Helical" evidence="7">
    <location>
        <begin position="176"/>
        <end position="196"/>
    </location>
</feature>
<dbReference type="EMBL" id="WHWC01000011">
    <property type="protein sequence ID" value="KAG8374390.1"/>
    <property type="molecule type" value="Genomic_DNA"/>
</dbReference>
<accession>A0AAV6WZD2</accession>
<evidence type="ECO:0000256" key="3">
    <source>
        <dbReference type="ARBA" id="ARBA00022989"/>
    </source>
</evidence>
<dbReference type="GO" id="GO:0005315">
    <property type="term" value="F:phosphate transmembrane transporter activity"/>
    <property type="evidence" value="ECO:0007669"/>
    <property type="project" value="UniProtKB-ARBA"/>
</dbReference>
<evidence type="ECO:0000256" key="6">
    <source>
        <dbReference type="ARBA" id="ARBA00044504"/>
    </source>
</evidence>
<reference evidence="9" key="1">
    <citation type="submission" date="2019-10" db="EMBL/GenBank/DDBJ databases">
        <authorList>
            <person name="Zhang R."/>
            <person name="Pan Y."/>
            <person name="Wang J."/>
            <person name="Ma R."/>
            <person name="Yu S."/>
        </authorList>
    </citation>
    <scope>NUCLEOTIDE SEQUENCE</scope>
    <source>
        <strain evidence="9">LA-IB0</strain>
        <tissue evidence="9">Leaf</tissue>
    </source>
</reference>
<evidence type="ECO:0000256" key="2">
    <source>
        <dbReference type="ARBA" id="ARBA00022692"/>
    </source>
</evidence>
<keyword evidence="4 7" id="KW-0472">Membrane</keyword>
<dbReference type="Pfam" id="PF07690">
    <property type="entry name" value="MFS_1"/>
    <property type="match status" value="1"/>
</dbReference>
<dbReference type="InterPro" id="IPR020846">
    <property type="entry name" value="MFS_dom"/>
</dbReference>
<dbReference type="PANTHER" id="PTHR11662">
    <property type="entry name" value="SOLUTE CARRIER FAMILY 17"/>
    <property type="match status" value="1"/>
</dbReference>
<dbReference type="PROSITE" id="PS50850">
    <property type="entry name" value="MFS"/>
    <property type="match status" value="1"/>
</dbReference>
<feature type="transmembrane region" description="Helical" evidence="7">
    <location>
        <begin position="456"/>
        <end position="476"/>
    </location>
</feature>